<dbReference type="InterPro" id="IPR038404">
    <property type="entry name" value="TRAP_DctP_sf"/>
</dbReference>
<dbReference type="Pfam" id="PF03480">
    <property type="entry name" value="DctP"/>
    <property type="match status" value="1"/>
</dbReference>
<dbReference type="RefSeq" id="WP_109792528.1">
    <property type="nucleotide sequence ID" value="NZ_PHIG01000011.1"/>
</dbReference>
<gene>
    <name evidence="5" type="ORF">CVT23_03825</name>
</gene>
<evidence type="ECO:0000256" key="3">
    <source>
        <dbReference type="ARBA" id="ARBA00022729"/>
    </source>
</evidence>
<organism evidence="5 6">
    <name type="scientific">Minwuia thermotolerans</name>
    <dbReference type="NCBI Taxonomy" id="2056226"/>
    <lineage>
        <taxon>Bacteria</taxon>
        <taxon>Pseudomonadati</taxon>
        <taxon>Pseudomonadota</taxon>
        <taxon>Alphaproteobacteria</taxon>
        <taxon>Minwuiales</taxon>
        <taxon>Minwuiaceae</taxon>
        <taxon>Minwuia</taxon>
    </lineage>
</organism>
<reference evidence="5 6" key="1">
    <citation type="submission" date="2017-11" db="EMBL/GenBank/DDBJ databases">
        <title>Draft genome sequence of Rhizobiales bacterium SY3-13.</title>
        <authorList>
            <person name="Sun C."/>
        </authorList>
    </citation>
    <scope>NUCLEOTIDE SEQUENCE [LARGE SCALE GENOMIC DNA]</scope>
    <source>
        <strain evidence="5 6">SY3-13</strain>
    </source>
</reference>
<comment type="similarity">
    <text evidence="1">Belongs to the bacterial solute-binding protein 7 family.</text>
</comment>
<dbReference type="GO" id="GO:0055085">
    <property type="term" value="P:transmembrane transport"/>
    <property type="evidence" value="ECO:0007669"/>
    <property type="project" value="InterPro"/>
</dbReference>
<accession>A0A2M9G5L1</accession>
<dbReference type="PANTHER" id="PTHR33376">
    <property type="match status" value="1"/>
</dbReference>
<dbReference type="Proteomes" id="UP000229498">
    <property type="component" value="Unassembled WGS sequence"/>
</dbReference>
<proteinExistence type="inferred from homology"/>
<dbReference type="PANTHER" id="PTHR33376:SF7">
    <property type="entry name" value="C4-DICARBOXYLATE-BINDING PROTEIN DCTB"/>
    <property type="match status" value="1"/>
</dbReference>
<dbReference type="EMBL" id="PHIG01000011">
    <property type="protein sequence ID" value="PJK31003.1"/>
    <property type="molecule type" value="Genomic_DNA"/>
</dbReference>
<comment type="caution">
    <text evidence="5">The sequence shown here is derived from an EMBL/GenBank/DDBJ whole genome shotgun (WGS) entry which is preliminary data.</text>
</comment>
<keyword evidence="6" id="KW-1185">Reference proteome</keyword>
<evidence type="ECO:0000256" key="2">
    <source>
        <dbReference type="ARBA" id="ARBA00022448"/>
    </source>
</evidence>
<dbReference type="AlphaFoldDB" id="A0A2M9G5L1"/>
<evidence type="ECO:0000313" key="5">
    <source>
        <dbReference type="EMBL" id="PJK31003.1"/>
    </source>
</evidence>
<evidence type="ECO:0000256" key="1">
    <source>
        <dbReference type="ARBA" id="ARBA00009023"/>
    </source>
</evidence>
<evidence type="ECO:0000256" key="4">
    <source>
        <dbReference type="SAM" id="SignalP"/>
    </source>
</evidence>
<protein>
    <submittedName>
        <fullName evidence="5">C4-dicarboxylate ABC transporter substrate-binding protein</fullName>
    </submittedName>
</protein>
<feature type="chain" id="PRO_5014708878" evidence="4">
    <location>
        <begin position="26"/>
        <end position="383"/>
    </location>
</feature>
<sequence length="383" mass="41370">MSNLKGRVIAALAAGAFVVSTAATAETLKLATGFPPGSVAAESAELLAKKTEEFTNGDLKIKVFPLSLLNLKETPPGLRDGIADLGYVLPPYYPAEYANTNLAADLNMVSTLADDQSGAPAAVAGAMSEYVFFECPDCQKEWRQQNQVYLGTGASGIYVLHCNTPVVTLEQARGKKYRSGGANFGRWAEAVGGIKVSMPGNDIYSAMEQGVLDCGMFSTAELSNLQLFDVTSHITMRVPGGLFAGVALNNANRDAWQDLSESGRRALLDASAYSTAYFTYEYVQRGYRNVEKGKGMGIEVHEPSPELLETSREFARNDVATIVETFKNDYGVDNAEAKVAKFRELLAKWEKLTAGKGDDLEALTKLYADEIYSKVDASTYGMD</sequence>
<feature type="signal peptide" evidence="4">
    <location>
        <begin position="1"/>
        <end position="25"/>
    </location>
</feature>
<evidence type="ECO:0000313" key="6">
    <source>
        <dbReference type="Proteomes" id="UP000229498"/>
    </source>
</evidence>
<dbReference type="Gene3D" id="3.40.190.170">
    <property type="entry name" value="Bacterial extracellular solute-binding protein, family 7"/>
    <property type="match status" value="1"/>
</dbReference>
<keyword evidence="2" id="KW-0813">Transport</keyword>
<name>A0A2M9G5L1_9PROT</name>
<dbReference type="InterPro" id="IPR018389">
    <property type="entry name" value="DctP_fam"/>
</dbReference>
<dbReference type="CDD" id="cd13666">
    <property type="entry name" value="PBP2_TRAP_DctP_like_1"/>
    <property type="match status" value="1"/>
</dbReference>
<dbReference type="OrthoDB" id="7239472at2"/>
<keyword evidence="3 4" id="KW-0732">Signal</keyword>